<keyword evidence="2" id="KW-1185">Reference proteome</keyword>
<evidence type="ECO:0000313" key="1">
    <source>
        <dbReference type="EMBL" id="MCY6959316.1"/>
    </source>
</evidence>
<organism evidence="1 2">
    <name type="scientific">Clostridium brassicae</name>
    <dbReference type="NCBI Taxonomy" id="2999072"/>
    <lineage>
        <taxon>Bacteria</taxon>
        <taxon>Bacillati</taxon>
        <taxon>Bacillota</taxon>
        <taxon>Clostridia</taxon>
        <taxon>Eubacteriales</taxon>
        <taxon>Clostridiaceae</taxon>
        <taxon>Clostridium</taxon>
    </lineage>
</organism>
<sequence>MNTDINSYIQLDRKVEKLLWKSELLGSGHNGVVYLLPNNKAIKIFKDKNVCEKEYNILKRTNKSRYFPRTYNRGEYYIIRDYVRGERLDEYIKNKKLNKAICHNLIKLIKEFKKLRFKKLDIRCKDIYVGKKNSLMVIDPKNNYSKEVLYPRHLMKGLNKLGVLEQFLAVVKEESPENYKLWNFRIKQYLEKGIK</sequence>
<name>A0ABT4DDM7_9CLOT</name>
<dbReference type="RefSeq" id="WP_268061744.1">
    <property type="nucleotide sequence ID" value="NZ_JAPQFJ010000012.1"/>
</dbReference>
<keyword evidence="1" id="KW-0808">Transferase</keyword>
<comment type="caution">
    <text evidence="1">The sequence shown here is derived from an EMBL/GenBank/DDBJ whole genome shotgun (WGS) entry which is preliminary data.</text>
</comment>
<dbReference type="Gene3D" id="1.10.510.10">
    <property type="entry name" value="Transferase(Phosphotransferase) domain 1"/>
    <property type="match status" value="1"/>
</dbReference>
<dbReference type="InterPro" id="IPR011009">
    <property type="entry name" value="Kinase-like_dom_sf"/>
</dbReference>
<accession>A0ABT4DDM7</accession>
<proteinExistence type="predicted"/>
<protein>
    <submittedName>
        <fullName evidence="1">Protein kinase</fullName>
    </submittedName>
</protein>
<evidence type="ECO:0000313" key="2">
    <source>
        <dbReference type="Proteomes" id="UP001144612"/>
    </source>
</evidence>
<dbReference type="SUPFAM" id="SSF56112">
    <property type="entry name" value="Protein kinase-like (PK-like)"/>
    <property type="match status" value="1"/>
</dbReference>
<reference evidence="1" key="1">
    <citation type="submission" date="2022-12" db="EMBL/GenBank/DDBJ databases">
        <title>Clostridium sp. nov., isolated from industrial wastewater.</title>
        <authorList>
            <person name="Jiayan W."/>
        </authorList>
    </citation>
    <scope>NUCLEOTIDE SEQUENCE</scope>
    <source>
        <strain evidence="1">ZC22-4</strain>
    </source>
</reference>
<dbReference type="GO" id="GO:0016301">
    <property type="term" value="F:kinase activity"/>
    <property type="evidence" value="ECO:0007669"/>
    <property type="project" value="UniProtKB-KW"/>
</dbReference>
<gene>
    <name evidence="1" type="ORF">OW729_11930</name>
</gene>
<keyword evidence="1" id="KW-0418">Kinase</keyword>
<dbReference type="Proteomes" id="UP001144612">
    <property type="component" value="Unassembled WGS sequence"/>
</dbReference>
<dbReference type="EMBL" id="JAPQFJ010000012">
    <property type="protein sequence ID" value="MCY6959316.1"/>
    <property type="molecule type" value="Genomic_DNA"/>
</dbReference>